<dbReference type="InterPro" id="IPR006120">
    <property type="entry name" value="Resolvase_HTH_dom"/>
</dbReference>
<dbReference type="OrthoDB" id="3193769at2"/>
<evidence type="ECO:0000313" key="2">
    <source>
        <dbReference type="EMBL" id="PRD56719.1"/>
    </source>
</evidence>
<proteinExistence type="predicted"/>
<name>A0A2S9JTW1_9SPHI</name>
<dbReference type="AlphaFoldDB" id="A0A2S9JTW1"/>
<accession>A0A2S9JTW1</accession>
<evidence type="ECO:0000313" key="3">
    <source>
        <dbReference type="Proteomes" id="UP000238642"/>
    </source>
</evidence>
<sequence length="131" mass="15272">MAGKPSPMSQIKQMIRLHKQGYAIKSIARSLGISKNMVKSYLYKIGEARLDMEELLAVDDPVLEGLLHSGNPAYRDPRYEYLKERLRYFEEELDKVGVTRKLLWEEYRACYPESYGYSQFCYHFSQLSASS</sequence>
<dbReference type="GO" id="GO:0003677">
    <property type="term" value="F:DNA binding"/>
    <property type="evidence" value="ECO:0007669"/>
    <property type="project" value="InterPro"/>
</dbReference>
<dbReference type="GO" id="GO:0000150">
    <property type="term" value="F:DNA strand exchange activity"/>
    <property type="evidence" value="ECO:0007669"/>
    <property type="project" value="InterPro"/>
</dbReference>
<protein>
    <recommendedName>
        <fullName evidence="1">Resolvase HTH domain-containing protein</fullName>
    </recommendedName>
</protein>
<dbReference type="Pfam" id="PF02796">
    <property type="entry name" value="HTH_7"/>
    <property type="match status" value="1"/>
</dbReference>
<evidence type="ECO:0000259" key="1">
    <source>
        <dbReference type="Pfam" id="PF02796"/>
    </source>
</evidence>
<comment type="caution">
    <text evidence="2">The sequence shown here is derived from an EMBL/GenBank/DDBJ whole genome shotgun (WGS) entry which is preliminary data.</text>
</comment>
<dbReference type="Proteomes" id="UP000238642">
    <property type="component" value="Unassembled WGS sequence"/>
</dbReference>
<gene>
    <name evidence="2" type="ORF">C5749_05675</name>
</gene>
<organism evidence="2 3">
    <name type="scientific">Sphingobacterium gobiense</name>
    <dbReference type="NCBI Taxonomy" id="1382456"/>
    <lineage>
        <taxon>Bacteria</taxon>
        <taxon>Pseudomonadati</taxon>
        <taxon>Bacteroidota</taxon>
        <taxon>Sphingobacteriia</taxon>
        <taxon>Sphingobacteriales</taxon>
        <taxon>Sphingobacteriaceae</taxon>
        <taxon>Sphingobacterium</taxon>
    </lineage>
</organism>
<reference evidence="2 3" key="1">
    <citation type="submission" date="2018-02" db="EMBL/GenBank/DDBJ databases">
        <title>The draft genome of Sphingobacterium gobiense H7.</title>
        <authorList>
            <person name="Li L."/>
            <person name="Liu L."/>
            <person name="Zhang X."/>
            <person name="Wang T."/>
            <person name="Liang L."/>
        </authorList>
    </citation>
    <scope>NUCLEOTIDE SEQUENCE [LARGE SCALE GENOMIC DNA]</scope>
    <source>
        <strain evidence="2 3">ACCC 05757</strain>
    </source>
</reference>
<feature type="domain" description="Resolvase HTH" evidence="1">
    <location>
        <begin position="9"/>
        <end position="41"/>
    </location>
</feature>
<dbReference type="InterPro" id="IPR009057">
    <property type="entry name" value="Homeodomain-like_sf"/>
</dbReference>
<dbReference type="Gene3D" id="1.10.10.60">
    <property type="entry name" value="Homeodomain-like"/>
    <property type="match status" value="1"/>
</dbReference>
<keyword evidence="3" id="KW-1185">Reference proteome</keyword>
<dbReference type="RefSeq" id="WP_105723809.1">
    <property type="nucleotide sequence ID" value="NZ_PVBS01000001.1"/>
</dbReference>
<dbReference type="SUPFAM" id="SSF46689">
    <property type="entry name" value="Homeodomain-like"/>
    <property type="match status" value="1"/>
</dbReference>
<dbReference type="EMBL" id="PVBS01000001">
    <property type="protein sequence ID" value="PRD56719.1"/>
    <property type="molecule type" value="Genomic_DNA"/>
</dbReference>